<dbReference type="EMBL" id="BAABKQ010000001">
    <property type="protein sequence ID" value="GAA4820528.1"/>
    <property type="molecule type" value="Genomic_DNA"/>
</dbReference>
<evidence type="ECO:0000313" key="3">
    <source>
        <dbReference type="Proteomes" id="UP001500839"/>
    </source>
</evidence>
<dbReference type="SUPFAM" id="SSF51261">
    <property type="entry name" value="Duplicated hybrid motif"/>
    <property type="match status" value="1"/>
</dbReference>
<dbReference type="Pfam" id="PF01551">
    <property type="entry name" value="Peptidase_M23"/>
    <property type="match status" value="1"/>
</dbReference>
<dbReference type="InterPro" id="IPR016047">
    <property type="entry name" value="M23ase_b-sheet_dom"/>
</dbReference>
<dbReference type="PANTHER" id="PTHR21666:SF270">
    <property type="entry name" value="MUREIN HYDROLASE ACTIVATOR ENVC"/>
    <property type="match status" value="1"/>
</dbReference>
<protein>
    <recommendedName>
        <fullName evidence="1">M23ase beta-sheet core domain-containing protein</fullName>
    </recommendedName>
</protein>
<proteinExistence type="predicted"/>
<dbReference type="InterPro" id="IPR011055">
    <property type="entry name" value="Dup_hybrid_motif"/>
</dbReference>
<organism evidence="2 3">
    <name type="scientific">Tomitella cavernea</name>
    <dbReference type="NCBI Taxonomy" id="1387982"/>
    <lineage>
        <taxon>Bacteria</taxon>
        <taxon>Bacillati</taxon>
        <taxon>Actinomycetota</taxon>
        <taxon>Actinomycetes</taxon>
        <taxon>Mycobacteriales</taxon>
        <taxon>Tomitella</taxon>
    </lineage>
</organism>
<reference evidence="3" key="1">
    <citation type="journal article" date="2019" name="Int. J. Syst. Evol. Microbiol.">
        <title>The Global Catalogue of Microorganisms (GCM) 10K type strain sequencing project: providing services to taxonomists for standard genome sequencing and annotation.</title>
        <authorList>
            <consortium name="The Broad Institute Genomics Platform"/>
            <consortium name="The Broad Institute Genome Sequencing Center for Infectious Disease"/>
            <person name="Wu L."/>
            <person name="Ma J."/>
        </authorList>
    </citation>
    <scope>NUCLEOTIDE SEQUENCE [LARGE SCALE GENOMIC DNA]</scope>
    <source>
        <strain evidence="3">JCM 18542</strain>
    </source>
</reference>
<feature type="domain" description="M23ase beta-sheet core" evidence="1">
    <location>
        <begin position="3"/>
        <end position="61"/>
    </location>
</feature>
<dbReference type="Gene3D" id="2.70.70.10">
    <property type="entry name" value="Glucose Permease (Domain IIA)"/>
    <property type="match status" value="1"/>
</dbReference>
<gene>
    <name evidence="2" type="ORF">GCM10023353_30570</name>
</gene>
<evidence type="ECO:0000259" key="1">
    <source>
        <dbReference type="Pfam" id="PF01551"/>
    </source>
</evidence>
<name>A0ABP9CX84_9ACTN</name>
<dbReference type="CDD" id="cd12797">
    <property type="entry name" value="M23_peptidase"/>
    <property type="match status" value="1"/>
</dbReference>
<dbReference type="Proteomes" id="UP001500839">
    <property type="component" value="Unassembled WGS sequence"/>
</dbReference>
<dbReference type="PANTHER" id="PTHR21666">
    <property type="entry name" value="PEPTIDASE-RELATED"/>
    <property type="match status" value="1"/>
</dbReference>
<keyword evidence="3" id="KW-1185">Reference proteome</keyword>
<sequence length="82" mass="8696">MRVLHDDGSTTICGHINEALVERGQNVRADRQIATVGNRGDPTGPHLHFKVRNAAGVAVDPARWLAERGAFVAPIGGPGSLF</sequence>
<evidence type="ECO:0000313" key="2">
    <source>
        <dbReference type="EMBL" id="GAA4820528.1"/>
    </source>
</evidence>
<comment type="caution">
    <text evidence="2">The sequence shown here is derived from an EMBL/GenBank/DDBJ whole genome shotgun (WGS) entry which is preliminary data.</text>
</comment>
<accession>A0ABP9CX84</accession>
<dbReference type="InterPro" id="IPR050570">
    <property type="entry name" value="Cell_wall_metabolism_enzyme"/>
</dbReference>